<name>S3CUU2_OPHP1</name>
<evidence type="ECO:0000256" key="2">
    <source>
        <dbReference type="ARBA" id="ARBA00004922"/>
    </source>
</evidence>
<evidence type="ECO:0000256" key="8">
    <source>
        <dbReference type="ARBA" id="ARBA00044793"/>
    </source>
</evidence>
<dbReference type="Pfam" id="PF04506">
    <property type="entry name" value="Rft-1"/>
    <property type="match status" value="1"/>
</dbReference>
<evidence type="ECO:0000256" key="1">
    <source>
        <dbReference type="ARBA" id="ARBA00004477"/>
    </source>
</evidence>
<dbReference type="PANTHER" id="PTHR13117:SF5">
    <property type="entry name" value="PROTEIN RFT1 HOMOLOG"/>
    <property type="match status" value="1"/>
</dbReference>
<gene>
    <name evidence="12" type="ORF">F503_03567</name>
</gene>
<keyword evidence="10" id="KW-0813">Transport</keyword>
<keyword evidence="4 10" id="KW-0812">Transmembrane</keyword>
<evidence type="ECO:0000256" key="7">
    <source>
        <dbReference type="ARBA" id="ARBA00023136"/>
    </source>
</evidence>
<dbReference type="STRING" id="1262450.S3CUU2"/>
<comment type="caution">
    <text evidence="10">Lacks conserved residue(s) required for the propagation of feature annotation.</text>
</comment>
<dbReference type="Proteomes" id="UP000016923">
    <property type="component" value="Unassembled WGS sequence"/>
</dbReference>
<dbReference type="OrthoDB" id="9979195at2759"/>
<evidence type="ECO:0000256" key="6">
    <source>
        <dbReference type="ARBA" id="ARBA00022989"/>
    </source>
</evidence>
<dbReference type="GO" id="GO:0090560">
    <property type="term" value="F:2-(3-amino-3-carboxypropyl)histidine synthase activity"/>
    <property type="evidence" value="ECO:0007669"/>
    <property type="project" value="InterPro"/>
</dbReference>
<dbReference type="EMBL" id="KE148160">
    <property type="protein sequence ID" value="EPE04505.1"/>
    <property type="molecule type" value="Genomic_DNA"/>
</dbReference>
<sequence>MAGIEKQKQDAPASSPGPAATVTGAPAAPSAVRGASLLIILQVASRAATFIANQLLLRFLTAELLGVATQLEVYYLSVLFFARESLRVAIQRQGGREDTKKKDESSSSSSSSTSQSAVNMAYVSVLLGALVALLLGWSYQTSVQATSIAATPYLFPSLYLYAVASAVELWSEPAFVVLQLRLQFGARAAAESVATVLRCATTLGAAVLSAKAADPQWRNIGVLPFALGQLAYGVGLLAVYSWHGIKLARRDGFSLVPKKLSPPALFAFQLFDRPTLNLARSMAVQSVVKHLLTQGDTLLVGILSTTQAQGIYALANNYGGLAARLLFQPIEESSRSYFSRLLAGGKDNKTAKDKTSETAPTAQAARDLQTLLKLYLLLSLVITAIGPAASAPFLGLVTGPRWAGSGAAETLAAYMWYIPLLAVNGVTEAFVASVATETQVYYQSVWMGLFSLVFAGAGYVCLHVLDGGAVGLVVANIINMTCRIVWCVVFISKYFSTRGSAGFFSDTARTLLPHPASSLAAVVTNQAVQRLVVPAVGAMAQIIQLVKILVVAVPLLLTIAFFERRFFQQCYSFVRGGGQATA</sequence>
<keyword evidence="5 10" id="KW-0256">Endoplasmic reticulum</keyword>
<feature type="region of interest" description="Disordered" evidence="11">
    <location>
        <begin position="92"/>
        <end position="113"/>
    </location>
</feature>
<evidence type="ECO:0000313" key="12">
    <source>
        <dbReference type="EMBL" id="EPE04505.1"/>
    </source>
</evidence>
<feature type="transmembrane region" description="Helical" evidence="10">
    <location>
        <begin position="222"/>
        <end position="242"/>
    </location>
</feature>
<dbReference type="VEuPathDB" id="FungiDB:F503_03567"/>
<organism evidence="12 13">
    <name type="scientific">Ophiostoma piceae (strain UAMH 11346)</name>
    <name type="common">Sap stain fungus</name>
    <dbReference type="NCBI Taxonomy" id="1262450"/>
    <lineage>
        <taxon>Eukaryota</taxon>
        <taxon>Fungi</taxon>
        <taxon>Dikarya</taxon>
        <taxon>Ascomycota</taxon>
        <taxon>Pezizomycotina</taxon>
        <taxon>Sordariomycetes</taxon>
        <taxon>Sordariomycetidae</taxon>
        <taxon>Ophiostomatales</taxon>
        <taxon>Ophiostomataceae</taxon>
        <taxon>Ophiostoma</taxon>
    </lineage>
</organism>
<feature type="compositionally biased region" description="Basic and acidic residues" evidence="11">
    <location>
        <begin position="94"/>
        <end position="105"/>
    </location>
</feature>
<evidence type="ECO:0000256" key="5">
    <source>
        <dbReference type="ARBA" id="ARBA00022824"/>
    </source>
</evidence>
<keyword evidence="6 10" id="KW-1133">Transmembrane helix</keyword>
<feature type="transmembrane region" description="Helical" evidence="10">
    <location>
        <begin position="120"/>
        <end position="139"/>
    </location>
</feature>
<feature type="region of interest" description="Disordered" evidence="11">
    <location>
        <begin position="1"/>
        <end position="25"/>
    </location>
</feature>
<protein>
    <recommendedName>
        <fullName evidence="8 10">Man(5)GlcNAc(2)-PP-dolichol translocation protein RFT1</fullName>
    </recommendedName>
</protein>
<evidence type="ECO:0000313" key="13">
    <source>
        <dbReference type="Proteomes" id="UP000016923"/>
    </source>
</evidence>
<dbReference type="HOGENOM" id="CLU_023360_3_0_1"/>
<feature type="transmembrane region" description="Helical" evidence="10">
    <location>
        <begin position="446"/>
        <end position="465"/>
    </location>
</feature>
<feature type="transmembrane region" description="Helical" evidence="10">
    <location>
        <begin position="414"/>
        <end position="434"/>
    </location>
</feature>
<dbReference type="InterPro" id="IPR016435">
    <property type="entry name" value="DPH1/DPH2"/>
</dbReference>
<proteinExistence type="inferred from homology"/>
<feature type="transmembrane region" description="Helical" evidence="10">
    <location>
        <begin position="545"/>
        <end position="562"/>
    </location>
</feature>
<comment type="pathway">
    <text evidence="2">Protein modification; protein glycosylation.</text>
</comment>
<evidence type="ECO:0000256" key="4">
    <source>
        <dbReference type="ARBA" id="ARBA00022692"/>
    </source>
</evidence>
<evidence type="ECO:0000256" key="11">
    <source>
        <dbReference type="SAM" id="MobiDB-lite"/>
    </source>
</evidence>
<accession>S3CUU2</accession>
<dbReference type="PANTHER" id="PTHR13117">
    <property type="entry name" value="ENDOPLASMIC RETICULUM MULTISPAN TRANSMEMBRANE PROTEIN-RELATED"/>
    <property type="match status" value="1"/>
</dbReference>
<dbReference type="AlphaFoldDB" id="S3CUU2"/>
<dbReference type="InterPro" id="IPR007594">
    <property type="entry name" value="RFT1"/>
</dbReference>
<feature type="compositionally biased region" description="Low complexity" evidence="11">
    <location>
        <begin position="16"/>
        <end position="25"/>
    </location>
</feature>
<evidence type="ECO:0000256" key="3">
    <source>
        <dbReference type="ARBA" id="ARBA00010288"/>
    </source>
</evidence>
<comment type="function">
    <text evidence="9 10">Intramembrane glycolipid transporter that operates in the biosynthetic pathway of dolichol-linked oligosaccharides, the glycan precursors employed in protein asparagine (N)-glycosylation. The sequential addition of sugars to dolichol pyrophosphate produces dolichol-linked oligosaccharides containing fourteen sugars, including two GlcNAcs, nine mannoses and three glucoses. Once assembled, the oligosaccharide is transferred from the lipid to nascent proteins by oligosaccharyltransferases. The assembly of dolichol-linked oligosaccharides begins on the cytosolic side of the endoplasmic reticulum membrane and finishes in its lumen. RFT1 could mediate the translocation of the cytosolically oriented intermediate DolPP-GlcNAc2Man5, produced by ALG11, into the ER lumen where dolichol-linked oligosaccharides assembly continues. However, the intramembrane lipid transporter activity could not be confirmed in vitro.</text>
</comment>
<dbReference type="SFLD" id="SFLDS00032">
    <property type="entry name" value="Radical_SAM_3-amino-3-carboxyp"/>
    <property type="match status" value="1"/>
</dbReference>
<reference evidence="12 13" key="1">
    <citation type="journal article" date="2013" name="BMC Genomics">
        <title>The genome and transcriptome of the pine saprophyte Ophiostoma piceae, and a comparison with the bark beetle-associated pine pathogen Grosmannia clavigera.</title>
        <authorList>
            <person name="Haridas S."/>
            <person name="Wang Y."/>
            <person name="Lim L."/>
            <person name="Massoumi Alamouti S."/>
            <person name="Jackman S."/>
            <person name="Docking R."/>
            <person name="Robertson G."/>
            <person name="Birol I."/>
            <person name="Bohlmann J."/>
            <person name="Breuil C."/>
        </authorList>
    </citation>
    <scope>NUCLEOTIDE SEQUENCE [LARGE SCALE GENOMIC DNA]</scope>
    <source>
        <strain evidence="12 13">UAMH 11346</strain>
    </source>
</reference>
<dbReference type="GO" id="GO:0017183">
    <property type="term" value="P:protein histidyl modification to diphthamide"/>
    <property type="evidence" value="ECO:0007669"/>
    <property type="project" value="InterPro"/>
</dbReference>
<feature type="transmembrane region" description="Helical" evidence="10">
    <location>
        <begin position="374"/>
        <end position="394"/>
    </location>
</feature>
<dbReference type="OMA" id="WPGKLFG"/>
<keyword evidence="13" id="KW-1185">Reference proteome</keyword>
<dbReference type="GO" id="GO:0006488">
    <property type="term" value="P:dolichol-linked oligosaccharide biosynthetic process"/>
    <property type="evidence" value="ECO:0007669"/>
    <property type="project" value="InterPro"/>
</dbReference>
<dbReference type="eggNOG" id="KOG2864">
    <property type="taxonomic scope" value="Eukaryota"/>
</dbReference>
<evidence type="ECO:0000256" key="10">
    <source>
        <dbReference type="RuleBase" id="RU365067"/>
    </source>
</evidence>
<evidence type="ECO:0000256" key="9">
    <source>
        <dbReference type="ARBA" id="ARBA00045912"/>
    </source>
</evidence>
<dbReference type="GO" id="GO:0005789">
    <property type="term" value="C:endoplasmic reticulum membrane"/>
    <property type="evidence" value="ECO:0007669"/>
    <property type="project" value="UniProtKB-SubCell"/>
</dbReference>
<comment type="similarity">
    <text evidence="3 10">Belongs to the RFT1 family.</text>
</comment>
<comment type="subcellular location">
    <subcellularLocation>
        <location evidence="1 10">Endoplasmic reticulum membrane</location>
        <topology evidence="1 10">Multi-pass membrane protein</topology>
    </subcellularLocation>
</comment>
<dbReference type="GO" id="GO:0034203">
    <property type="term" value="P:glycolipid translocation"/>
    <property type="evidence" value="ECO:0007669"/>
    <property type="project" value="TreeGrafter"/>
</dbReference>
<keyword evidence="7 10" id="KW-0472">Membrane</keyword>